<dbReference type="AlphaFoldDB" id="A0A9J5WYV2"/>
<sequence>MNASARLLYGLLISRIMVDTLVDFSGYKHVEISSTYDSRTFSSMCYTLVGNQWYKKDSVKERVETVRVTKVSVDYASLLLKDMKDVKARLLTIEDGLKTNIDVEKHHPVVDGLKQGVSTINKLIHQVDNLKARVDFFNTNLTIFVQTSYSNFSRNVEHSYNSCCIMFSTQ</sequence>
<organism evidence="2 3">
    <name type="scientific">Solanum commersonii</name>
    <name type="common">Commerson's wild potato</name>
    <name type="synonym">Commerson's nightshade</name>
    <dbReference type="NCBI Taxonomy" id="4109"/>
    <lineage>
        <taxon>Eukaryota</taxon>
        <taxon>Viridiplantae</taxon>
        <taxon>Streptophyta</taxon>
        <taxon>Embryophyta</taxon>
        <taxon>Tracheophyta</taxon>
        <taxon>Spermatophyta</taxon>
        <taxon>Magnoliopsida</taxon>
        <taxon>eudicotyledons</taxon>
        <taxon>Gunneridae</taxon>
        <taxon>Pentapetalae</taxon>
        <taxon>asterids</taxon>
        <taxon>lamiids</taxon>
        <taxon>Solanales</taxon>
        <taxon>Solanaceae</taxon>
        <taxon>Solanoideae</taxon>
        <taxon>Solaneae</taxon>
        <taxon>Solanum</taxon>
    </lineage>
</organism>
<reference evidence="2 3" key="1">
    <citation type="submission" date="2020-09" db="EMBL/GenBank/DDBJ databases">
        <title>De no assembly of potato wild relative species, Solanum commersonii.</title>
        <authorList>
            <person name="Cho K."/>
        </authorList>
    </citation>
    <scope>NUCLEOTIDE SEQUENCE [LARGE SCALE GENOMIC DNA]</scope>
    <source>
        <strain evidence="2">LZ3.2</strain>
        <tissue evidence="2">Leaf</tissue>
    </source>
</reference>
<feature type="signal peptide" evidence="1">
    <location>
        <begin position="1"/>
        <end position="20"/>
    </location>
</feature>
<proteinExistence type="predicted"/>
<evidence type="ECO:0000313" key="2">
    <source>
        <dbReference type="EMBL" id="KAG5580429.1"/>
    </source>
</evidence>
<dbReference type="Proteomes" id="UP000824120">
    <property type="component" value="Chromosome 10"/>
</dbReference>
<keyword evidence="1" id="KW-0732">Signal</keyword>
<evidence type="ECO:0000256" key="1">
    <source>
        <dbReference type="SAM" id="SignalP"/>
    </source>
</evidence>
<comment type="caution">
    <text evidence="2">The sequence shown here is derived from an EMBL/GenBank/DDBJ whole genome shotgun (WGS) entry which is preliminary data.</text>
</comment>
<gene>
    <name evidence="2" type="ORF">H5410_051056</name>
</gene>
<name>A0A9J5WYV2_SOLCO</name>
<feature type="chain" id="PRO_5039923751" evidence="1">
    <location>
        <begin position="21"/>
        <end position="170"/>
    </location>
</feature>
<evidence type="ECO:0000313" key="3">
    <source>
        <dbReference type="Proteomes" id="UP000824120"/>
    </source>
</evidence>
<protein>
    <submittedName>
        <fullName evidence="2">Uncharacterized protein</fullName>
    </submittedName>
</protein>
<dbReference type="EMBL" id="JACXVP010000010">
    <property type="protein sequence ID" value="KAG5580429.1"/>
    <property type="molecule type" value="Genomic_DNA"/>
</dbReference>
<accession>A0A9J5WYV2</accession>
<keyword evidence="3" id="KW-1185">Reference proteome</keyword>